<comment type="subcellular location">
    <subcellularLocation>
        <location evidence="1">Membrane</location>
        <topology evidence="1">Multi-pass membrane protein</topology>
    </subcellularLocation>
</comment>
<evidence type="ECO:0000313" key="8">
    <source>
        <dbReference type="Proteomes" id="UP000070299"/>
    </source>
</evidence>
<dbReference type="RefSeq" id="WP_068379370.1">
    <property type="nucleotide sequence ID" value="NZ_LSNE01000009.1"/>
</dbReference>
<keyword evidence="8" id="KW-1185">Reference proteome</keyword>
<dbReference type="GO" id="GO:0140359">
    <property type="term" value="F:ABC-type transporter activity"/>
    <property type="evidence" value="ECO:0007669"/>
    <property type="project" value="InterPro"/>
</dbReference>
<keyword evidence="2 5" id="KW-0812">Transmembrane</keyword>
<gene>
    <name evidence="7" type="ORF">AX660_19945</name>
</gene>
<comment type="caution">
    <text evidence="7">The sequence shown here is derived from an EMBL/GenBank/DDBJ whole genome shotgun (WGS) entry which is preliminary data.</text>
</comment>
<reference evidence="8" key="1">
    <citation type="submission" date="2016-02" db="EMBL/GenBank/DDBJ databases">
        <authorList>
            <person name="Schultz-Johansen M."/>
            <person name="Glaring M.A."/>
            <person name="Bech P.K."/>
            <person name="Stougaard P."/>
        </authorList>
    </citation>
    <scope>NUCLEOTIDE SEQUENCE [LARGE SCALE GENOMIC DNA]</scope>
    <source>
        <strain evidence="8">S66</strain>
    </source>
</reference>
<evidence type="ECO:0000259" key="6">
    <source>
        <dbReference type="Pfam" id="PF12698"/>
    </source>
</evidence>
<evidence type="ECO:0000256" key="5">
    <source>
        <dbReference type="SAM" id="Phobius"/>
    </source>
</evidence>
<feature type="domain" description="ABC-2 type transporter transmembrane" evidence="6">
    <location>
        <begin position="16"/>
        <end position="381"/>
    </location>
</feature>
<evidence type="ECO:0000256" key="2">
    <source>
        <dbReference type="ARBA" id="ARBA00022692"/>
    </source>
</evidence>
<dbReference type="Pfam" id="PF12698">
    <property type="entry name" value="ABC2_membrane_3"/>
    <property type="match status" value="1"/>
</dbReference>
<feature type="transmembrane region" description="Helical" evidence="5">
    <location>
        <begin position="364"/>
        <end position="389"/>
    </location>
</feature>
<protein>
    <submittedName>
        <fullName evidence="7">Sodium ABC transporter permease</fullName>
    </submittedName>
</protein>
<name>A0A148KNA4_9ALTE</name>
<feature type="transmembrane region" description="Helical" evidence="5">
    <location>
        <begin position="315"/>
        <end position="336"/>
    </location>
</feature>
<keyword evidence="3 5" id="KW-1133">Transmembrane helix</keyword>
<keyword evidence="4 5" id="KW-0472">Membrane</keyword>
<feature type="transmembrane region" description="Helical" evidence="5">
    <location>
        <begin position="279"/>
        <end position="303"/>
    </location>
</feature>
<organism evidence="7 8">
    <name type="scientific">Paraglaciecola hydrolytica</name>
    <dbReference type="NCBI Taxonomy" id="1799789"/>
    <lineage>
        <taxon>Bacteria</taxon>
        <taxon>Pseudomonadati</taxon>
        <taxon>Pseudomonadota</taxon>
        <taxon>Gammaproteobacteria</taxon>
        <taxon>Alteromonadales</taxon>
        <taxon>Alteromonadaceae</taxon>
        <taxon>Paraglaciecola</taxon>
    </lineage>
</organism>
<dbReference type="OrthoDB" id="5486437at2"/>
<accession>A0A148KNA4</accession>
<proteinExistence type="predicted"/>
<evidence type="ECO:0000256" key="4">
    <source>
        <dbReference type="ARBA" id="ARBA00023136"/>
    </source>
</evidence>
<dbReference type="InterPro" id="IPR013525">
    <property type="entry name" value="ABC2_TM"/>
</dbReference>
<sequence length="397" mass="43876">MWLVFKKELKELLRDRKTLFFMIALPLLIFPLIFGGIAFMTKQAIEKAESKVLKYALVGEQYAPDISEHLQQPDKFTRVEIAPEADFSQLIRNETVDFVLVIPDNYSADVLTAGQSTIKLYLNDAGLNLVYQRVSEITKQQSALFQQGAFDKLGLSEAQQHALIEPVVLEKVNTADSRENWGEKIGGMLPYLLFILCLQGAMAPATDLGAGEKERGTLETLLISPIERNKIVMGKFLTIAFAGSMTALITVASMAGWGLVLSQGMALKFVADFMGQIGIIDFVLIFLMLVPVVAIFAAVLLSISIYAKSFKEAQSYMVPLVFLVLVPVILALLPGVELKGGWAWVPLTNVALAMKELVKGTMDYFQLIAIFGSTVVIAGAVLAFCVYWFKQEKVLFR</sequence>
<dbReference type="Proteomes" id="UP000070299">
    <property type="component" value="Unassembled WGS sequence"/>
</dbReference>
<dbReference type="EMBL" id="LSNE01000009">
    <property type="protein sequence ID" value="KXI27806.1"/>
    <property type="molecule type" value="Genomic_DNA"/>
</dbReference>
<evidence type="ECO:0000313" key="7">
    <source>
        <dbReference type="EMBL" id="KXI27806.1"/>
    </source>
</evidence>
<dbReference type="GO" id="GO:0016020">
    <property type="term" value="C:membrane"/>
    <property type="evidence" value="ECO:0007669"/>
    <property type="project" value="UniProtKB-SubCell"/>
</dbReference>
<feature type="transmembrane region" description="Helical" evidence="5">
    <location>
        <begin position="236"/>
        <end position="259"/>
    </location>
</feature>
<dbReference type="STRING" id="1799789.AX660_19945"/>
<evidence type="ECO:0000256" key="3">
    <source>
        <dbReference type="ARBA" id="ARBA00022989"/>
    </source>
</evidence>
<dbReference type="PANTHER" id="PTHR43471:SF3">
    <property type="entry name" value="ABC TRANSPORTER PERMEASE PROTEIN NATB"/>
    <property type="match status" value="1"/>
</dbReference>
<dbReference type="Gene3D" id="3.40.1710.10">
    <property type="entry name" value="abc type-2 transporter like domain"/>
    <property type="match status" value="1"/>
</dbReference>
<evidence type="ECO:0000256" key="1">
    <source>
        <dbReference type="ARBA" id="ARBA00004141"/>
    </source>
</evidence>
<dbReference type="PANTHER" id="PTHR43471">
    <property type="entry name" value="ABC TRANSPORTER PERMEASE"/>
    <property type="match status" value="1"/>
</dbReference>
<feature type="transmembrane region" description="Helical" evidence="5">
    <location>
        <begin position="20"/>
        <end position="41"/>
    </location>
</feature>
<dbReference type="AlphaFoldDB" id="A0A148KNA4"/>